<dbReference type="PANTHER" id="PTHR11008">
    <property type="entry name" value="PROTEIN TAKEOUT-LIKE PROTEIN"/>
    <property type="match status" value="1"/>
</dbReference>
<name>A0AAJ7E5H6_PAPXU</name>
<dbReference type="Pfam" id="PF06585">
    <property type="entry name" value="JHBP"/>
    <property type="match status" value="1"/>
</dbReference>
<proteinExistence type="predicted"/>
<dbReference type="AlphaFoldDB" id="A0AAJ7E5H6"/>
<dbReference type="RefSeq" id="XP_013163488.1">
    <property type="nucleotide sequence ID" value="XM_013308034.1"/>
</dbReference>
<dbReference type="GeneID" id="106114725"/>
<dbReference type="Gene3D" id="3.15.10.30">
    <property type="entry name" value="Haemolymph juvenile hormone binding protein"/>
    <property type="match status" value="1"/>
</dbReference>
<dbReference type="InterPro" id="IPR010562">
    <property type="entry name" value="Haemolymph_juvenile_hormone-bd"/>
</dbReference>
<dbReference type="PANTHER" id="PTHR11008:SF29">
    <property type="entry name" value="IP17226P"/>
    <property type="match status" value="1"/>
</dbReference>
<evidence type="ECO:0000313" key="1">
    <source>
        <dbReference type="RefSeq" id="XP_013163488.1"/>
    </source>
</evidence>
<dbReference type="KEGG" id="pxu:106114725"/>
<dbReference type="InterPro" id="IPR038606">
    <property type="entry name" value="To_sf"/>
</dbReference>
<sequence length="238" mass="26582">MYKAHMSQTLMQYCRRTQSFIIMDIIVFTLFVLLAGATALPSELKRNELKTSRSLDETVRLMLEGVIHQAKSFDPYSVESASDGYTFPVPGVFSAVGSVEDFVLSGFSDIEIVDVTFIVTTLSVEVRLTGFMASIGNAVADVNVFNRNINGQLNGSVAVNDIRLKLVADLGNLAEHLEFSFHIGDIRSDLNVRINERDLSDVVNNWLGNTMPATLEKYEEQLSRIIARQLKPIIERIF</sequence>
<reference evidence="1" key="1">
    <citation type="submission" date="2025-08" db="UniProtKB">
        <authorList>
            <consortium name="RefSeq"/>
        </authorList>
    </citation>
    <scope>IDENTIFICATION</scope>
</reference>
<dbReference type="GO" id="GO:0005615">
    <property type="term" value="C:extracellular space"/>
    <property type="evidence" value="ECO:0007669"/>
    <property type="project" value="TreeGrafter"/>
</dbReference>
<accession>A0AAJ7E5H6</accession>
<organism evidence="1">
    <name type="scientific">Papilio xuthus</name>
    <name type="common">Asian swallowtail butterfly</name>
    <dbReference type="NCBI Taxonomy" id="66420"/>
    <lineage>
        <taxon>Eukaryota</taxon>
        <taxon>Metazoa</taxon>
        <taxon>Ecdysozoa</taxon>
        <taxon>Arthropoda</taxon>
        <taxon>Hexapoda</taxon>
        <taxon>Insecta</taxon>
        <taxon>Pterygota</taxon>
        <taxon>Neoptera</taxon>
        <taxon>Endopterygota</taxon>
        <taxon>Lepidoptera</taxon>
        <taxon>Glossata</taxon>
        <taxon>Ditrysia</taxon>
        <taxon>Papilionoidea</taxon>
        <taxon>Papilionidae</taxon>
        <taxon>Papilioninae</taxon>
        <taxon>Papilio</taxon>
    </lineage>
</organism>
<protein>
    <submittedName>
        <fullName evidence="1">Uncharacterized protein LOC106114725</fullName>
    </submittedName>
</protein>
<gene>
    <name evidence="1" type="primary">LOC106114725</name>
</gene>
<dbReference type="Proteomes" id="UP000694872">
    <property type="component" value="Unplaced"/>
</dbReference>